<dbReference type="GO" id="GO:0005737">
    <property type="term" value="C:cytoplasm"/>
    <property type="evidence" value="ECO:0007669"/>
    <property type="project" value="UniProtKB-SubCell"/>
</dbReference>
<evidence type="ECO:0000256" key="4">
    <source>
        <dbReference type="ARBA" id="ARBA00023242"/>
    </source>
</evidence>
<evidence type="ECO:0000256" key="2">
    <source>
        <dbReference type="ARBA" id="ARBA00022540"/>
    </source>
</evidence>
<keyword evidence="2 5" id="KW-0396">Initiation factor</keyword>
<evidence type="ECO:0000256" key="1">
    <source>
        <dbReference type="ARBA" id="ARBA00022490"/>
    </source>
</evidence>
<dbReference type="AlphaFoldDB" id="A0AAV0ZYV4"/>
<keyword evidence="3 5" id="KW-0648">Protein biosynthesis</keyword>
<comment type="similarity">
    <text evidence="5">Belongs to the eIF-6 family.</text>
</comment>
<dbReference type="GO" id="GO:0042256">
    <property type="term" value="P:cytosolic ribosome assembly"/>
    <property type="evidence" value="ECO:0007669"/>
    <property type="project" value="UniProtKB-UniRule"/>
</dbReference>
<dbReference type="Pfam" id="PF01912">
    <property type="entry name" value="eIF-6"/>
    <property type="match status" value="1"/>
</dbReference>
<accession>A0AAV0ZYV4</accession>
<dbReference type="PANTHER" id="PTHR10784">
    <property type="entry name" value="TRANSLATION INITIATION FACTOR 6"/>
    <property type="match status" value="1"/>
</dbReference>
<keyword evidence="1 5" id="KW-0963">Cytoplasm</keyword>
<dbReference type="GO" id="GO:0042273">
    <property type="term" value="P:ribosomal large subunit biogenesis"/>
    <property type="evidence" value="ECO:0007669"/>
    <property type="project" value="UniProtKB-UniRule"/>
</dbReference>
<dbReference type="InterPro" id="IPR002769">
    <property type="entry name" value="eIF6"/>
</dbReference>
<feature type="domain" description="DUF659" evidence="6">
    <location>
        <begin position="1"/>
        <end position="107"/>
    </location>
</feature>
<dbReference type="Gene3D" id="3.75.10.10">
    <property type="entry name" value="L-arginine/glycine Amidinotransferase, Chain A"/>
    <property type="match status" value="1"/>
</dbReference>
<evidence type="ECO:0000256" key="3">
    <source>
        <dbReference type="ARBA" id="ARBA00022917"/>
    </source>
</evidence>
<keyword evidence="8" id="KW-1185">Reference proteome</keyword>
<organism evidence="7 8">
    <name type="scientific">Vicia faba</name>
    <name type="common">Broad bean</name>
    <name type="synonym">Faba vulgaris</name>
    <dbReference type="NCBI Taxonomy" id="3906"/>
    <lineage>
        <taxon>Eukaryota</taxon>
        <taxon>Viridiplantae</taxon>
        <taxon>Streptophyta</taxon>
        <taxon>Embryophyta</taxon>
        <taxon>Tracheophyta</taxon>
        <taxon>Spermatophyta</taxon>
        <taxon>Magnoliopsida</taxon>
        <taxon>eudicotyledons</taxon>
        <taxon>Gunneridae</taxon>
        <taxon>Pentapetalae</taxon>
        <taxon>rosids</taxon>
        <taxon>fabids</taxon>
        <taxon>Fabales</taxon>
        <taxon>Fabaceae</taxon>
        <taxon>Papilionoideae</taxon>
        <taxon>50 kb inversion clade</taxon>
        <taxon>NPAAA clade</taxon>
        <taxon>Hologalegina</taxon>
        <taxon>IRL clade</taxon>
        <taxon>Fabeae</taxon>
        <taxon>Vicia</taxon>
    </lineage>
</organism>
<dbReference type="Proteomes" id="UP001157006">
    <property type="component" value="Chromosome 3"/>
</dbReference>
<dbReference type="CDD" id="cd00527">
    <property type="entry name" value="IF6"/>
    <property type="match status" value="1"/>
</dbReference>
<keyword evidence="4 5" id="KW-0539">Nucleus</keyword>
<dbReference type="Pfam" id="PF04937">
    <property type="entry name" value="DUF659"/>
    <property type="match status" value="1"/>
</dbReference>
<evidence type="ECO:0000313" key="7">
    <source>
        <dbReference type="EMBL" id="CAI8603172.1"/>
    </source>
</evidence>
<evidence type="ECO:0000313" key="8">
    <source>
        <dbReference type="Proteomes" id="UP001157006"/>
    </source>
</evidence>
<comment type="subunit">
    <text evidence="5">Monomer. Associates with the 60S ribosomal subunit.</text>
</comment>
<dbReference type="GO" id="GO:0005730">
    <property type="term" value="C:nucleolus"/>
    <property type="evidence" value="ECO:0007669"/>
    <property type="project" value="UniProtKB-SubCell"/>
</dbReference>
<dbReference type="InterPro" id="IPR012337">
    <property type="entry name" value="RNaseH-like_sf"/>
</dbReference>
<dbReference type="NCBIfam" id="TIGR00323">
    <property type="entry name" value="eIF-6"/>
    <property type="match status" value="1"/>
</dbReference>
<protein>
    <recommendedName>
        <fullName evidence="5">Eukaryotic translation initiation factor 6</fullName>
        <shortName evidence="5">eIF-6</shortName>
    </recommendedName>
</protein>
<dbReference type="EMBL" id="OX451738">
    <property type="protein sequence ID" value="CAI8603172.1"/>
    <property type="molecule type" value="Genomic_DNA"/>
</dbReference>
<dbReference type="HAMAP" id="MF_00032">
    <property type="entry name" value="eIF_6"/>
    <property type="match status" value="1"/>
</dbReference>
<proteinExistence type="inferred from homology"/>
<name>A0AAV0ZYV4_VICFA</name>
<dbReference type="FunFam" id="3.75.10.10:FF:000001">
    <property type="entry name" value="Eukaryotic translation initiation factor 6"/>
    <property type="match status" value="1"/>
</dbReference>
<keyword evidence="5" id="KW-0690">Ribosome biogenesis</keyword>
<comment type="subcellular location">
    <subcellularLocation>
        <location evidence="5">Cytoplasm</location>
    </subcellularLocation>
    <subcellularLocation>
        <location evidence="5">Nucleus</location>
        <location evidence="5">Nucleolus</location>
    </subcellularLocation>
    <text evidence="5">Shuttles between cytoplasm and nucleus/nucleolus.</text>
</comment>
<dbReference type="InterPro" id="IPR007021">
    <property type="entry name" value="DUF659"/>
</dbReference>
<evidence type="ECO:0000256" key="5">
    <source>
        <dbReference type="HAMAP-Rule" id="MF_03132"/>
    </source>
</evidence>
<sequence>MADGWTDRKRRTLINFLVYCPKGTIFLKSFDASHASKTADMLYKLFREVVLFVEPGNLVHIVIDNAVNYVVAGRLLENEFPTLFWSPCAAHCINLMLQDMGKLEELRKNFHVAGYWLNPACRYNDVEFETSGLLDVIEKHANGNFELRLNLTNEMRIFKDGELDFGRKPAVDERYQWWEIYCTCTPTLQRWLQVIIDNLPIFFSRVFDRCVPSIHRFLFALLPGNRYILNLVYYIKDFCSSLMATRLRFENSCEVGVFSKLTNAYCLVAIGASESFYSTFEAELSDVIPVIKTSIGGSRIVGCLCIGNKNGLLLPHTTTDQELQHLKNSLPDHVRVQRIEEKLSALGNCIACNDHVALTHTDLDRETEEVLADVLGVEVFRQTVAGNVLVGSYCAFSNKGGLVHPHTSIEDLDELSTLLQVPLVAGTVNRGSEVIGAGMTVNDWTAFCGSDTTATELSVIESVFKLRNASK</sequence>
<dbReference type="GO" id="GO:0003743">
    <property type="term" value="F:translation initiation factor activity"/>
    <property type="evidence" value="ECO:0007669"/>
    <property type="project" value="UniProtKB-UniRule"/>
</dbReference>
<dbReference type="SUPFAM" id="SSF53098">
    <property type="entry name" value="Ribonuclease H-like"/>
    <property type="match status" value="1"/>
</dbReference>
<dbReference type="GO" id="GO:0043023">
    <property type="term" value="F:ribosomal large subunit binding"/>
    <property type="evidence" value="ECO:0007669"/>
    <property type="project" value="UniProtKB-UniRule"/>
</dbReference>
<gene>
    <name evidence="5" type="primary">EIF6</name>
    <name evidence="7" type="ORF">VFH_III074400</name>
</gene>
<reference evidence="7 8" key="1">
    <citation type="submission" date="2023-01" db="EMBL/GenBank/DDBJ databases">
        <authorList>
            <person name="Kreplak J."/>
        </authorList>
    </citation>
    <scope>NUCLEOTIDE SEQUENCE [LARGE SCALE GENOMIC DNA]</scope>
</reference>
<dbReference type="SUPFAM" id="SSF55909">
    <property type="entry name" value="Pentein"/>
    <property type="match status" value="1"/>
</dbReference>
<evidence type="ECO:0000259" key="6">
    <source>
        <dbReference type="Pfam" id="PF04937"/>
    </source>
</evidence>
<dbReference type="SMART" id="SM00654">
    <property type="entry name" value="eIF6"/>
    <property type="match status" value="1"/>
</dbReference>
<comment type="function">
    <text evidence="5">Binds to the 60S ribosomal subunit and prevents its association with the 40S ribosomal subunit to form the 80S initiation complex in the cytoplasm. May also be involved in ribosome biogenesis.</text>
</comment>